<comment type="caution">
    <text evidence="1">The sequence shown here is derived from an EMBL/GenBank/DDBJ whole genome shotgun (WGS) entry which is preliminary data.</text>
</comment>
<dbReference type="InterPro" id="IPR023614">
    <property type="entry name" value="Porin_dom_sf"/>
</dbReference>
<accession>A0A7V3E6R6</accession>
<dbReference type="AlphaFoldDB" id="A0A7V3E6R6"/>
<reference evidence="1" key="1">
    <citation type="journal article" date="2020" name="mSystems">
        <title>Genome- and Community-Level Interaction Insights into Carbon Utilization and Element Cycling Functions of Hydrothermarchaeota in Hydrothermal Sediment.</title>
        <authorList>
            <person name="Zhou Z."/>
            <person name="Liu Y."/>
            <person name="Xu W."/>
            <person name="Pan J."/>
            <person name="Luo Z.H."/>
            <person name="Li M."/>
        </authorList>
    </citation>
    <scope>NUCLEOTIDE SEQUENCE [LARGE SCALE GENOMIC DNA]</scope>
    <source>
        <strain evidence="1">SpSt-479</strain>
    </source>
</reference>
<gene>
    <name evidence="1" type="ORF">ENS31_06040</name>
</gene>
<organism evidence="1">
    <name type="scientific">Ignavibacterium album</name>
    <dbReference type="NCBI Taxonomy" id="591197"/>
    <lineage>
        <taxon>Bacteria</taxon>
        <taxon>Pseudomonadati</taxon>
        <taxon>Ignavibacteriota</taxon>
        <taxon>Ignavibacteria</taxon>
        <taxon>Ignavibacteriales</taxon>
        <taxon>Ignavibacteriaceae</taxon>
        <taxon>Ignavibacterium</taxon>
    </lineage>
</organism>
<dbReference type="SUPFAM" id="SSF56935">
    <property type="entry name" value="Porins"/>
    <property type="match status" value="1"/>
</dbReference>
<name>A0A7V3E6R6_9BACT</name>
<proteinExistence type="predicted"/>
<sequence>MIKIFFTVLITIIFSSKLLAQEYDFFEPKATIGGYGELHYNNEKVGDSPSKSIWDFHRFVLFFGYSWTEQWSFKSEIELEHNFVKNGQGELELEQAYVNYHHSDLFGFNAGIIIPSIGLINEFHEPPLFFGTERPVYHNLIIPTTWFGSGASIYGNYKGFDYRFTLFETLNSDKFSLSEAIRPARMKGFKPDASRFLYSVKLDYLNIPGLKMGSSFSFNNAKGDSTKIDVTIYEFHAKYEANNITAVFEFGNINYSSGELKSSRGFYFDLGYNVSSLINSKTRITPFARYSDINTAAKTLSGGDSEKLFHFSEWMVGIDIKPIDQVVFKIDYSERVRKLDDRKTKFINLGIGYMF</sequence>
<protein>
    <submittedName>
        <fullName evidence="1">Uncharacterized protein</fullName>
    </submittedName>
</protein>
<dbReference type="Gene3D" id="2.40.160.10">
    <property type="entry name" value="Porin"/>
    <property type="match status" value="1"/>
</dbReference>
<evidence type="ECO:0000313" key="1">
    <source>
        <dbReference type="EMBL" id="HFI91081.1"/>
    </source>
</evidence>
<dbReference type="EMBL" id="DSUJ01000008">
    <property type="protein sequence ID" value="HFI91081.1"/>
    <property type="molecule type" value="Genomic_DNA"/>
</dbReference>